<dbReference type="InterPro" id="IPR030392">
    <property type="entry name" value="S74_ICA"/>
</dbReference>
<name>A0A2U1JKH2_9BACI</name>
<evidence type="ECO:0000259" key="1">
    <source>
        <dbReference type="PROSITE" id="PS51688"/>
    </source>
</evidence>
<comment type="caution">
    <text evidence="2">The sequence shown here is derived from an EMBL/GenBank/DDBJ whole genome shotgun (WGS) entry which is preliminary data.</text>
</comment>
<gene>
    <name evidence="2" type="ORF">DCC39_18075</name>
</gene>
<accession>A0A2U1JKH2</accession>
<dbReference type="InterPro" id="IPR013783">
    <property type="entry name" value="Ig-like_fold"/>
</dbReference>
<sequence>MFNSKKFNEGLFNADGTNEVQASFISVTYSESSFSAEIVDPNSFRSVSVSASSIKYQVYVFTQFQSETLTDSSLIPFINVFGSFTSSTSTTSSVYGFQRVFGSFNSETISTSHFSGVSEKIDHRKDAELYIFSQDDELLTIISASTGLVSAPFRDELNQVPSEPFIFTVEANEERAQFIKEENRVVFRDREERFREFVIKEIDDLDGINGPETQATCLPAWIDELSENYVLDKRYQDKEAQLALDDALAGTRYEGTAEASLGLASTNFYRLSSVDCIWKIIDTWGGDVTDEVELENGRINKRKILIKQRLGANRGLRFEIDHNIEEIERTILSYPKTALYGWGASLELYDEETGEATGGHSRYIDFADVEWSTAKGDPVDKPKGQKWVGDPDALLMYGRKHKGQLLHRYGEFSNQDYETPEELLQATWEALQKAKKLQVNYRLSVDLLDKKTELGDGAVAIDREFARPIEVQTRIIAIEYDLLDIDGTTVVEMGEFLNLSDDRLDDLIEEIEKNRPDWEKPVDDDSFPDLKPGRIVNVEVVGGFKSIQLYWDYASKVYISHYEVYGSQIQGFIPSPANLLAKGKMSAFNHEVDTDQRWYYRIRAVNTRGTPGDFSQEVTASTVRIISDDILFGPDIAAELRELSKVADILADRTITFEKFSNAVKDASGTRISGDLISVDGTSYIATGVIGTAAIANAAITNLKIGQGAVDTFQIQDGAITNAKIHDLSADKINAGAIRGIDIYGAKFRSSDGWSYMEIRGGNAVFTQNTGEELYLTPNGISGYSSSGSRIFRLDRTLVTSSALGTNEANVYLGARSGYEARVVDYNGIPGDGFVGSYSYLPLRASGVYANFINVNAGGTAGTHIYVRPLSGSEMRVTRNDTTTDYQDARVDKLFANVVENNSLQGTSSHLYLRPRSGGEIRATSAGSTTSYADVRMNNIFANAIDVNGLTSANHLYLRTVNNGWVRVTNNGTTDQWRGIQAREFDAQSSRELKTNIVPLDNIGLSTVKDLTVVAYELKDDIQNGLYVPQVGLIAEDSVAVTGRDGKAINLYKLSSYNTKAIQELDTKLEDKINWLKIENQHLKNEIKLLKERINEPRCK</sequence>
<dbReference type="Pfam" id="PF13884">
    <property type="entry name" value="Peptidase_S74"/>
    <property type="match status" value="1"/>
</dbReference>
<dbReference type="OrthoDB" id="2240714at2"/>
<dbReference type="InterPro" id="IPR010572">
    <property type="entry name" value="Tail_dom"/>
</dbReference>
<organism evidence="2 3">
    <name type="scientific">Pueribacillus theae</name>
    <dbReference type="NCBI Taxonomy" id="2171751"/>
    <lineage>
        <taxon>Bacteria</taxon>
        <taxon>Bacillati</taxon>
        <taxon>Bacillota</taxon>
        <taxon>Bacilli</taxon>
        <taxon>Bacillales</taxon>
        <taxon>Bacillaceae</taxon>
        <taxon>Pueribacillus</taxon>
    </lineage>
</organism>
<dbReference type="RefSeq" id="WP_116556284.1">
    <property type="nucleotide sequence ID" value="NZ_QCZG01000069.1"/>
</dbReference>
<dbReference type="InterPro" id="IPR007119">
    <property type="entry name" value="Phage_tail_spike_N"/>
</dbReference>
<dbReference type="NCBIfam" id="TIGR01665">
    <property type="entry name" value="put_anti_recept"/>
    <property type="match status" value="1"/>
</dbReference>
<dbReference type="Pfam" id="PF06605">
    <property type="entry name" value="Prophage_tail"/>
    <property type="match status" value="1"/>
</dbReference>
<dbReference type="PROSITE" id="PS51688">
    <property type="entry name" value="ICA"/>
    <property type="match status" value="1"/>
</dbReference>
<evidence type="ECO:0000313" key="3">
    <source>
        <dbReference type="Proteomes" id="UP000245998"/>
    </source>
</evidence>
<dbReference type="AlphaFoldDB" id="A0A2U1JKH2"/>
<evidence type="ECO:0000313" key="2">
    <source>
        <dbReference type="EMBL" id="PWA05494.1"/>
    </source>
</evidence>
<dbReference type="Proteomes" id="UP000245998">
    <property type="component" value="Unassembled WGS sequence"/>
</dbReference>
<keyword evidence="3" id="KW-1185">Reference proteome</keyword>
<reference evidence="2 3" key="1">
    <citation type="submission" date="2018-04" db="EMBL/GenBank/DDBJ databases">
        <title>Camelliibacillus theae gen. nov., sp. nov., isolated from Pu'er tea.</title>
        <authorList>
            <person name="Niu L."/>
        </authorList>
    </citation>
    <scope>NUCLEOTIDE SEQUENCE [LARGE SCALE GENOMIC DNA]</scope>
    <source>
        <strain evidence="2 3">T8</strain>
    </source>
</reference>
<proteinExistence type="predicted"/>
<protein>
    <recommendedName>
        <fullName evidence="1">Peptidase S74 domain-containing protein</fullName>
    </recommendedName>
</protein>
<dbReference type="EMBL" id="QCZG01000069">
    <property type="protein sequence ID" value="PWA05494.1"/>
    <property type="molecule type" value="Genomic_DNA"/>
</dbReference>
<dbReference type="Gene3D" id="2.60.40.10">
    <property type="entry name" value="Immunoglobulins"/>
    <property type="match status" value="1"/>
</dbReference>
<feature type="domain" description="Peptidase S74" evidence="1">
    <location>
        <begin position="989"/>
        <end position="1094"/>
    </location>
</feature>